<feature type="chain" id="PRO_5043521169" description="DUF732 domain-containing protein" evidence="1">
    <location>
        <begin position="18"/>
        <end position="148"/>
    </location>
</feature>
<name>A0AAW6LV23_RHOSG</name>
<dbReference type="AlphaFoldDB" id="A0AAW6LV23"/>
<proteinExistence type="predicted"/>
<reference evidence="2" key="1">
    <citation type="submission" date="2023-02" db="EMBL/GenBank/DDBJ databases">
        <title>A novel hydrolase synthesized by Rhodococcus erythropolis HQ is responsible for the detoxification of Zearalenone.</title>
        <authorList>
            <person name="Hu J."/>
            <person name="Xu J."/>
        </authorList>
    </citation>
    <scope>NUCLEOTIDE SEQUENCE</scope>
    <source>
        <strain evidence="2">HQ</strain>
    </source>
</reference>
<comment type="caution">
    <text evidence="2">The sequence shown here is derived from an EMBL/GenBank/DDBJ whole genome shotgun (WGS) entry which is preliminary data.</text>
</comment>
<dbReference type="PROSITE" id="PS51257">
    <property type="entry name" value="PROKAR_LIPOPROTEIN"/>
    <property type="match status" value="1"/>
</dbReference>
<evidence type="ECO:0000313" key="2">
    <source>
        <dbReference type="EMBL" id="MDE8648967.1"/>
    </source>
</evidence>
<evidence type="ECO:0000313" key="3">
    <source>
        <dbReference type="Proteomes" id="UP001217325"/>
    </source>
</evidence>
<dbReference type="RefSeq" id="WP_275232685.1">
    <property type="nucleotide sequence ID" value="NZ_JARDXE010000023.1"/>
</dbReference>
<feature type="signal peptide" evidence="1">
    <location>
        <begin position="1"/>
        <end position="17"/>
    </location>
</feature>
<protein>
    <recommendedName>
        <fullName evidence="4">DUF732 domain-containing protein</fullName>
    </recommendedName>
</protein>
<sequence>MSRLQAALLALALPVLCACGTTAPVSGGDHTSDTGTPATSSAAEHIPGAARVPDVPDPAPSLAGTPQLRDYLAALTAADIATDPADLNAIADYTPKMCMMKRLTNASDEETTSHAVDDLSALGISLDAHQADVLVSAANDYICPKPPR</sequence>
<evidence type="ECO:0000256" key="1">
    <source>
        <dbReference type="SAM" id="SignalP"/>
    </source>
</evidence>
<accession>A0AAW6LV23</accession>
<dbReference type="Proteomes" id="UP001217325">
    <property type="component" value="Unassembled WGS sequence"/>
</dbReference>
<keyword evidence="1" id="KW-0732">Signal</keyword>
<organism evidence="2 3">
    <name type="scientific">Rhodococcus qingshengii</name>
    <dbReference type="NCBI Taxonomy" id="334542"/>
    <lineage>
        <taxon>Bacteria</taxon>
        <taxon>Bacillati</taxon>
        <taxon>Actinomycetota</taxon>
        <taxon>Actinomycetes</taxon>
        <taxon>Mycobacteriales</taxon>
        <taxon>Nocardiaceae</taxon>
        <taxon>Rhodococcus</taxon>
        <taxon>Rhodococcus erythropolis group</taxon>
    </lineage>
</organism>
<evidence type="ECO:0008006" key="4">
    <source>
        <dbReference type="Google" id="ProtNLM"/>
    </source>
</evidence>
<dbReference type="EMBL" id="JARDXE010000023">
    <property type="protein sequence ID" value="MDE8648967.1"/>
    <property type="molecule type" value="Genomic_DNA"/>
</dbReference>
<gene>
    <name evidence="2" type="ORF">PXH69_28750</name>
</gene>